<feature type="domain" description="YetF C-terminal" evidence="8">
    <location>
        <begin position="82"/>
        <end position="213"/>
    </location>
</feature>
<keyword evidence="5 7" id="KW-1133">Transmembrane helix</keyword>
<name>A0ABW0LEQ6_9BACI</name>
<comment type="subcellular location">
    <subcellularLocation>
        <location evidence="1">Cell membrane</location>
        <topology evidence="1">Multi-pass membrane protein</topology>
    </subcellularLocation>
</comment>
<evidence type="ECO:0000256" key="1">
    <source>
        <dbReference type="ARBA" id="ARBA00004651"/>
    </source>
</evidence>
<keyword evidence="6 7" id="KW-0472">Membrane</keyword>
<feature type="transmembrane region" description="Helical" evidence="7">
    <location>
        <begin position="35"/>
        <end position="55"/>
    </location>
</feature>
<keyword evidence="3" id="KW-1003">Cell membrane</keyword>
<evidence type="ECO:0000313" key="9">
    <source>
        <dbReference type="EMBL" id="MFC5463407.1"/>
    </source>
</evidence>
<dbReference type="PANTHER" id="PTHR34582:SF7">
    <property type="entry name" value="UPF0702 TRANSMEMBRANE PROTEIN YDFS"/>
    <property type="match status" value="1"/>
</dbReference>
<evidence type="ECO:0000313" key="10">
    <source>
        <dbReference type="Proteomes" id="UP001596147"/>
    </source>
</evidence>
<keyword evidence="4 7" id="KW-0812">Transmembrane</keyword>
<evidence type="ECO:0000256" key="2">
    <source>
        <dbReference type="ARBA" id="ARBA00006448"/>
    </source>
</evidence>
<comment type="similarity">
    <text evidence="2">Belongs to the UPF0702 family.</text>
</comment>
<dbReference type="InterPro" id="IPR007353">
    <property type="entry name" value="DUF421"/>
</dbReference>
<dbReference type="InterPro" id="IPR012452">
    <property type="entry name" value="DUF1657"/>
</dbReference>
<dbReference type="RefSeq" id="WP_382346822.1">
    <property type="nucleotide sequence ID" value="NZ_JBHSMC010000001.1"/>
</dbReference>
<comment type="caution">
    <text evidence="9">The sequence shown here is derived from an EMBL/GenBank/DDBJ whole genome shotgun (WGS) entry which is preliminary data.</text>
</comment>
<evidence type="ECO:0000256" key="3">
    <source>
        <dbReference type="ARBA" id="ARBA00022475"/>
    </source>
</evidence>
<proteinExistence type="inferred from homology"/>
<reference evidence="10" key="1">
    <citation type="journal article" date="2019" name="Int. J. Syst. Evol. Microbiol.">
        <title>The Global Catalogue of Microorganisms (GCM) 10K type strain sequencing project: providing services to taxonomists for standard genome sequencing and annotation.</title>
        <authorList>
            <consortium name="The Broad Institute Genomics Platform"/>
            <consortium name="The Broad Institute Genome Sequencing Center for Infectious Disease"/>
            <person name="Wu L."/>
            <person name="Ma J."/>
        </authorList>
    </citation>
    <scope>NUCLEOTIDE SEQUENCE [LARGE SCALE GENOMIC DNA]</scope>
    <source>
        <strain evidence="10">CGMCC 1.12237</strain>
    </source>
</reference>
<dbReference type="Pfam" id="PF07870">
    <property type="entry name" value="DUF1657"/>
    <property type="match status" value="1"/>
</dbReference>
<feature type="transmembrane region" description="Helical" evidence="7">
    <location>
        <begin position="61"/>
        <end position="81"/>
    </location>
</feature>
<dbReference type="Proteomes" id="UP001596147">
    <property type="component" value="Unassembled WGS sequence"/>
</dbReference>
<sequence length="286" mass="32163">MPDWLNIIIRSASLVIVLFLLTKMLGKKQLSQLSFFEYVAGITIGSVAAEISTGLDRDFLHGLYSMLIWAIIPLLAGLLSLKSKKARNFIEGKSTVVIRDGKILEDNLAKEKYTVNELLELLRKKNAFSIADVEFAMLETNGELNVLLKKEKRPLTPADLQMDVAPERVPQNVILEGEIMDSALAASGYTRAWLEAELEKLNVALDNVYIGQIDSYGKLTVDIYDDKIQIQDAKPRQNLLTAMKKSQAELESYALETDVESAKQMYKENAEKLMKIINKTKHLLNE</sequence>
<dbReference type="InterPro" id="IPR023090">
    <property type="entry name" value="UPF0702_alpha/beta_dom_sf"/>
</dbReference>
<keyword evidence="10" id="KW-1185">Reference proteome</keyword>
<evidence type="ECO:0000256" key="4">
    <source>
        <dbReference type="ARBA" id="ARBA00022692"/>
    </source>
</evidence>
<accession>A0ABW0LEQ6</accession>
<evidence type="ECO:0000256" key="5">
    <source>
        <dbReference type="ARBA" id="ARBA00022989"/>
    </source>
</evidence>
<feature type="transmembrane region" description="Helical" evidence="7">
    <location>
        <begin position="6"/>
        <end position="23"/>
    </location>
</feature>
<organism evidence="9 10">
    <name type="scientific">Lederbergia graminis</name>
    <dbReference type="NCBI Taxonomy" id="735518"/>
    <lineage>
        <taxon>Bacteria</taxon>
        <taxon>Bacillati</taxon>
        <taxon>Bacillota</taxon>
        <taxon>Bacilli</taxon>
        <taxon>Bacillales</taxon>
        <taxon>Bacillaceae</taxon>
        <taxon>Lederbergia</taxon>
    </lineage>
</organism>
<dbReference type="Pfam" id="PF04239">
    <property type="entry name" value="DUF421"/>
    <property type="match status" value="1"/>
</dbReference>
<evidence type="ECO:0000259" key="8">
    <source>
        <dbReference type="Pfam" id="PF04239"/>
    </source>
</evidence>
<dbReference type="PANTHER" id="PTHR34582">
    <property type="entry name" value="UPF0702 TRANSMEMBRANE PROTEIN YCAP"/>
    <property type="match status" value="1"/>
</dbReference>
<protein>
    <submittedName>
        <fullName evidence="9">DUF421 domain-containing protein</fullName>
    </submittedName>
</protein>
<evidence type="ECO:0000256" key="7">
    <source>
        <dbReference type="SAM" id="Phobius"/>
    </source>
</evidence>
<dbReference type="EMBL" id="JBHSMC010000001">
    <property type="protein sequence ID" value="MFC5463407.1"/>
    <property type="molecule type" value="Genomic_DNA"/>
</dbReference>
<dbReference type="Gene3D" id="3.30.240.20">
    <property type="entry name" value="bsu07140 like domains"/>
    <property type="match status" value="2"/>
</dbReference>
<gene>
    <name evidence="9" type="ORF">ACFPM4_01430</name>
</gene>
<evidence type="ECO:0000256" key="6">
    <source>
        <dbReference type="ARBA" id="ARBA00023136"/>
    </source>
</evidence>